<evidence type="ECO:0000313" key="3">
    <source>
        <dbReference type="RefSeq" id="XP_031392312.1"/>
    </source>
</evidence>
<dbReference type="InterPro" id="IPR005135">
    <property type="entry name" value="Endo/exonuclease/phosphatase"/>
</dbReference>
<gene>
    <name evidence="3" type="primary">LOC116204371</name>
</gene>
<dbReference type="Proteomes" id="UP000515151">
    <property type="component" value="Chromosome 4"/>
</dbReference>
<dbReference type="RefSeq" id="XP_031392312.1">
    <property type="nucleotide sequence ID" value="XM_031536452.1"/>
</dbReference>
<protein>
    <submittedName>
        <fullName evidence="3">Uncharacterized protein LOC116204371</fullName>
    </submittedName>
</protein>
<keyword evidence="2" id="KW-1185">Reference proteome</keyword>
<dbReference type="GO" id="GO:0003824">
    <property type="term" value="F:catalytic activity"/>
    <property type="evidence" value="ECO:0007669"/>
    <property type="project" value="InterPro"/>
</dbReference>
<dbReference type="GeneID" id="116204371"/>
<name>A0A6P8D5D4_PUNGR</name>
<evidence type="ECO:0000313" key="2">
    <source>
        <dbReference type="Proteomes" id="UP000515151"/>
    </source>
</evidence>
<dbReference type="InterPro" id="IPR036691">
    <property type="entry name" value="Endo/exonu/phosph_ase_sf"/>
</dbReference>
<feature type="domain" description="Endonuclease/exonuclease/phosphatase" evidence="1">
    <location>
        <begin position="34"/>
        <end position="195"/>
    </location>
</feature>
<dbReference type="PANTHER" id="PTHR33710">
    <property type="entry name" value="BNAC02G09200D PROTEIN"/>
    <property type="match status" value="1"/>
</dbReference>
<sequence>MVYKFAHDNDLGIFAIIETRVKEVNCKKFADGWKGWYMFENYQFAGNGRLWLMVREDLQVQILSKSAQFIHLLLNVPKGVGWIAVTFVYASNDMMERRLLWHDLHVVAGSMSHSWVLLGDFNAVKDIKEVKADGREIAMDQSMRDFADFMNSAELTDHTSIGCYYTWSNKRQEGFQARKIDRVLVNGKWLQGQIASTVEFLPPGISGHCPAMLKFGEKESTGPKPFKFFHFWTEHPEYMALVRRVWTEAQEGTPMEVLYKKLRSLKMHLKDFNRTEFGNVHTRINDLQSELAQVQATLLDSDCMPPELIKKEVDLRVKLLEAINREEKFLRQKSRVAWLKAGDQNTSFFHKAVKGRHARTTIRALYSTSGAKLEGVQEIKDEAINFYQGLLGKKDDCIGGISTSQLSPILKRKVPHLKRQMLMLPITDEEIKVALFSMGNDKSPGPDATQHISLNMLGKLFRKTSLMLCNTSSPKESFEER</sequence>
<reference evidence="3" key="2">
    <citation type="submission" date="2025-08" db="UniProtKB">
        <authorList>
            <consortium name="RefSeq"/>
        </authorList>
    </citation>
    <scope>IDENTIFICATION</scope>
    <source>
        <tissue evidence="3">Leaf</tissue>
    </source>
</reference>
<reference evidence="2" key="1">
    <citation type="journal article" date="2020" name="Plant Biotechnol. J.">
        <title>The pomegranate (Punica granatum L.) draft genome dissects genetic divergence between soft- and hard-seeded cultivars.</title>
        <authorList>
            <person name="Luo X."/>
            <person name="Li H."/>
            <person name="Wu Z."/>
            <person name="Yao W."/>
            <person name="Zhao P."/>
            <person name="Cao D."/>
            <person name="Yu H."/>
            <person name="Li K."/>
            <person name="Poudel K."/>
            <person name="Zhao D."/>
            <person name="Zhang F."/>
            <person name="Xia X."/>
            <person name="Chen L."/>
            <person name="Wang Q."/>
            <person name="Jing D."/>
            <person name="Cao S."/>
        </authorList>
    </citation>
    <scope>NUCLEOTIDE SEQUENCE [LARGE SCALE GENOMIC DNA]</scope>
    <source>
        <strain evidence="2">cv. Tunisia</strain>
    </source>
</reference>
<organism evidence="2 3">
    <name type="scientific">Punica granatum</name>
    <name type="common">Pomegranate</name>
    <dbReference type="NCBI Taxonomy" id="22663"/>
    <lineage>
        <taxon>Eukaryota</taxon>
        <taxon>Viridiplantae</taxon>
        <taxon>Streptophyta</taxon>
        <taxon>Embryophyta</taxon>
        <taxon>Tracheophyta</taxon>
        <taxon>Spermatophyta</taxon>
        <taxon>Magnoliopsida</taxon>
        <taxon>eudicotyledons</taxon>
        <taxon>Gunneridae</taxon>
        <taxon>Pentapetalae</taxon>
        <taxon>rosids</taxon>
        <taxon>malvids</taxon>
        <taxon>Myrtales</taxon>
        <taxon>Lythraceae</taxon>
        <taxon>Punica</taxon>
    </lineage>
</organism>
<dbReference type="OrthoDB" id="1001388at2759"/>
<dbReference type="AlphaFoldDB" id="A0A6P8D5D4"/>
<dbReference type="PANTHER" id="PTHR33710:SF71">
    <property type="entry name" value="ENDONUCLEASE_EXONUCLEASE_PHOSPHATASE DOMAIN-CONTAINING PROTEIN"/>
    <property type="match status" value="1"/>
</dbReference>
<dbReference type="Pfam" id="PF03372">
    <property type="entry name" value="Exo_endo_phos"/>
    <property type="match status" value="1"/>
</dbReference>
<dbReference type="SUPFAM" id="SSF56219">
    <property type="entry name" value="DNase I-like"/>
    <property type="match status" value="1"/>
</dbReference>
<proteinExistence type="predicted"/>
<accession>A0A6P8D5D4</accession>
<evidence type="ECO:0000259" key="1">
    <source>
        <dbReference type="Pfam" id="PF03372"/>
    </source>
</evidence>
<dbReference type="Gene3D" id="3.60.10.10">
    <property type="entry name" value="Endonuclease/exonuclease/phosphatase"/>
    <property type="match status" value="1"/>
</dbReference>